<proteinExistence type="predicted"/>
<gene>
    <name evidence="1" type="ORF">LCGC14_1713770</name>
</gene>
<organism evidence="1">
    <name type="scientific">marine sediment metagenome</name>
    <dbReference type="NCBI Taxonomy" id="412755"/>
    <lineage>
        <taxon>unclassified sequences</taxon>
        <taxon>metagenomes</taxon>
        <taxon>ecological metagenomes</taxon>
    </lineage>
</organism>
<dbReference type="AlphaFoldDB" id="A0A0F9I1U7"/>
<protein>
    <submittedName>
        <fullName evidence="1">Uncharacterized protein</fullName>
    </submittedName>
</protein>
<evidence type="ECO:0000313" key="1">
    <source>
        <dbReference type="EMBL" id="KKM13679.1"/>
    </source>
</evidence>
<reference evidence="1" key="1">
    <citation type="journal article" date="2015" name="Nature">
        <title>Complex archaea that bridge the gap between prokaryotes and eukaryotes.</title>
        <authorList>
            <person name="Spang A."/>
            <person name="Saw J.H."/>
            <person name="Jorgensen S.L."/>
            <person name="Zaremba-Niedzwiedzka K."/>
            <person name="Martijn J."/>
            <person name="Lind A.E."/>
            <person name="van Eijk R."/>
            <person name="Schleper C."/>
            <person name="Guy L."/>
            <person name="Ettema T.J."/>
        </authorList>
    </citation>
    <scope>NUCLEOTIDE SEQUENCE</scope>
</reference>
<comment type="caution">
    <text evidence="1">The sequence shown here is derived from an EMBL/GenBank/DDBJ whole genome shotgun (WGS) entry which is preliminary data.</text>
</comment>
<accession>A0A0F9I1U7</accession>
<dbReference type="EMBL" id="LAZR01015327">
    <property type="protein sequence ID" value="KKM13679.1"/>
    <property type="molecule type" value="Genomic_DNA"/>
</dbReference>
<sequence>MECGEYFADKIKYDGCPIENEVEAYGCNGTPYEEYEALVNDEGVYDIELAQEQLAFLESLKGE</sequence>
<name>A0A0F9I1U7_9ZZZZ</name>